<name>A0ABY6ARD0_9PSED</name>
<reference evidence="2" key="1">
    <citation type="submission" date="2022-09" db="EMBL/GenBank/DDBJ databases">
        <title>Complete genome sequence of Pseudomonas promysalinigenes strain RL-WG26, a newly isolated PGPR with the potential for plant salinity stress alleviation.</title>
        <authorList>
            <person name="Ren L."/>
            <person name="Wang G."/>
            <person name="Hu H."/>
        </authorList>
    </citation>
    <scope>NUCLEOTIDE SEQUENCE</scope>
    <source>
        <strain evidence="2">RL-WG26</strain>
    </source>
</reference>
<dbReference type="Proteomes" id="UP001064504">
    <property type="component" value="Chromosome"/>
</dbReference>
<keyword evidence="3" id="KW-1185">Reference proteome</keyword>
<evidence type="ECO:0000313" key="2">
    <source>
        <dbReference type="EMBL" id="UXH41540.1"/>
    </source>
</evidence>
<evidence type="ECO:0000256" key="1">
    <source>
        <dbReference type="SAM" id="SignalP"/>
    </source>
</evidence>
<dbReference type="EMBL" id="CP104557">
    <property type="protein sequence ID" value="UXH41540.1"/>
    <property type="molecule type" value="Genomic_DNA"/>
</dbReference>
<evidence type="ECO:0000313" key="3">
    <source>
        <dbReference type="Proteomes" id="UP001064504"/>
    </source>
</evidence>
<protein>
    <submittedName>
        <fullName evidence="2">Peptidoglycan binding protein CsiV</fullName>
    </submittedName>
</protein>
<feature type="chain" id="PRO_5047430018" evidence="1">
    <location>
        <begin position="21"/>
        <end position="190"/>
    </location>
</feature>
<feature type="signal peptide" evidence="1">
    <location>
        <begin position="1"/>
        <end position="20"/>
    </location>
</feature>
<dbReference type="Pfam" id="PF10972">
    <property type="entry name" value="CsiV"/>
    <property type="match status" value="2"/>
</dbReference>
<dbReference type="RefSeq" id="WP_060476661.1">
    <property type="nucleotide sequence ID" value="NZ_CP077094.1"/>
</dbReference>
<gene>
    <name evidence="2" type="ORF">N5C08_08460</name>
</gene>
<organism evidence="2 3">
    <name type="scientific">Pseudomonas promysalinigenes</name>
    <dbReference type="NCBI Taxonomy" id="485898"/>
    <lineage>
        <taxon>Bacteria</taxon>
        <taxon>Pseudomonadati</taxon>
        <taxon>Pseudomonadota</taxon>
        <taxon>Gammaproteobacteria</taxon>
        <taxon>Pseudomonadales</taxon>
        <taxon>Pseudomonadaceae</taxon>
        <taxon>Pseudomonas</taxon>
    </lineage>
</organism>
<accession>A0ABY6ARD0</accession>
<keyword evidence="1" id="KW-0732">Signal</keyword>
<sequence>MRAIRCLTLLLALFAPGAFAEGMYQVEMMLVRQNNVPAFTSPFAPEDWSAGAPRLAKDAERPPALKDEATRLQATADYTVLLHKAWQQAVGSEPSRVALGDGAEQFGHFPIEGNLTITQGRFIAVAANLWVNQLDSNGNVLQSEQFKQSNSTIKGGQLTFLDGGHLALLLKITPPGTPKMPAMDPEMMEQ</sequence>
<proteinExistence type="predicted"/>
<dbReference type="InterPro" id="IPR021241">
    <property type="entry name" value="CsiV"/>
</dbReference>